<keyword evidence="1" id="KW-0812">Transmembrane</keyword>
<dbReference type="Proteomes" id="UP001500928">
    <property type="component" value="Unassembled WGS sequence"/>
</dbReference>
<keyword evidence="1" id="KW-0472">Membrane</keyword>
<organism evidence="2 3">
    <name type="scientific">Actinomycetospora chlora</name>
    <dbReference type="NCBI Taxonomy" id="663608"/>
    <lineage>
        <taxon>Bacteria</taxon>
        <taxon>Bacillati</taxon>
        <taxon>Actinomycetota</taxon>
        <taxon>Actinomycetes</taxon>
        <taxon>Pseudonocardiales</taxon>
        <taxon>Pseudonocardiaceae</taxon>
        <taxon>Actinomycetospora</taxon>
    </lineage>
</organism>
<dbReference type="Pfam" id="PF12028">
    <property type="entry name" value="DUF3515"/>
    <property type="match status" value="1"/>
</dbReference>
<keyword evidence="3" id="KW-1185">Reference proteome</keyword>
<feature type="transmembrane region" description="Helical" evidence="1">
    <location>
        <begin position="27"/>
        <end position="51"/>
    </location>
</feature>
<dbReference type="EMBL" id="BAABHO010000056">
    <property type="protein sequence ID" value="GAA4807317.1"/>
    <property type="molecule type" value="Genomic_DNA"/>
</dbReference>
<evidence type="ECO:0000256" key="1">
    <source>
        <dbReference type="SAM" id="Phobius"/>
    </source>
</evidence>
<keyword evidence="1" id="KW-1133">Transmembrane helix</keyword>
<name>A0ABP9CAX5_9PSEU</name>
<reference evidence="3" key="1">
    <citation type="journal article" date="2019" name="Int. J. Syst. Evol. Microbiol.">
        <title>The Global Catalogue of Microorganisms (GCM) 10K type strain sequencing project: providing services to taxonomists for standard genome sequencing and annotation.</title>
        <authorList>
            <consortium name="The Broad Institute Genomics Platform"/>
            <consortium name="The Broad Institute Genome Sequencing Center for Infectious Disease"/>
            <person name="Wu L."/>
            <person name="Ma J."/>
        </authorList>
    </citation>
    <scope>NUCLEOTIDE SEQUENCE [LARGE SCALE GENOMIC DNA]</scope>
    <source>
        <strain evidence="3">JCM 17979</strain>
    </source>
</reference>
<evidence type="ECO:0000313" key="3">
    <source>
        <dbReference type="Proteomes" id="UP001500928"/>
    </source>
</evidence>
<proteinExistence type="predicted"/>
<comment type="caution">
    <text evidence="2">The sequence shown here is derived from an EMBL/GenBank/DDBJ whole genome shotgun (WGS) entry which is preliminary data.</text>
</comment>
<sequence length="199" mass="20366">MLPPRRELRSAPSPTRGPELVRRLPRLLVGLALAVPVLVVAGVVLASLIVVRDPLPDADTVRLRVPAVPTPAAASADCSRLLSGLPGEMTTERGLVARRVLAEPAPPGTVAWGGEGGAAPVVMRCGLPRPAELAPGAPLLAVDGVDWVAVEDATPAATTWVTTDRAVYVGLTVPDGLGTDPVVGISRSVKIALVSRATG</sequence>
<protein>
    <submittedName>
        <fullName evidence="2">DUF3515 domain-containing protein</fullName>
    </submittedName>
</protein>
<evidence type="ECO:0000313" key="2">
    <source>
        <dbReference type="EMBL" id="GAA4807317.1"/>
    </source>
</evidence>
<dbReference type="InterPro" id="IPR021903">
    <property type="entry name" value="DUF3515"/>
</dbReference>
<accession>A0ABP9CAX5</accession>
<gene>
    <name evidence="2" type="ORF">GCM10023200_51210</name>
</gene>